<name>A0A1F6CWV1_9BACT</name>
<accession>A0A1F6CWV1</accession>
<organism evidence="2 3">
    <name type="scientific">Candidatus Kaiserbacteria bacterium RIFCSPHIGHO2_01_FULL_53_29</name>
    <dbReference type="NCBI Taxonomy" id="1798480"/>
    <lineage>
        <taxon>Bacteria</taxon>
        <taxon>Candidatus Kaiseribacteriota</taxon>
    </lineage>
</organism>
<dbReference type="AlphaFoldDB" id="A0A1F6CWV1"/>
<evidence type="ECO:0000313" key="2">
    <source>
        <dbReference type="EMBL" id="OGG53648.1"/>
    </source>
</evidence>
<reference evidence="2 3" key="1">
    <citation type="journal article" date="2016" name="Nat. Commun.">
        <title>Thousands of microbial genomes shed light on interconnected biogeochemical processes in an aquifer system.</title>
        <authorList>
            <person name="Anantharaman K."/>
            <person name="Brown C.T."/>
            <person name="Hug L.A."/>
            <person name="Sharon I."/>
            <person name="Castelle C.J."/>
            <person name="Probst A.J."/>
            <person name="Thomas B.C."/>
            <person name="Singh A."/>
            <person name="Wilkins M.J."/>
            <person name="Karaoz U."/>
            <person name="Brodie E.L."/>
            <person name="Williams K.H."/>
            <person name="Hubbard S.S."/>
            <person name="Banfield J.F."/>
        </authorList>
    </citation>
    <scope>NUCLEOTIDE SEQUENCE [LARGE SCALE GENOMIC DNA]</scope>
</reference>
<gene>
    <name evidence="2" type="ORF">A2851_02040</name>
</gene>
<evidence type="ECO:0000313" key="3">
    <source>
        <dbReference type="Proteomes" id="UP000176863"/>
    </source>
</evidence>
<dbReference type="STRING" id="1798480.A2851_02040"/>
<feature type="region of interest" description="Disordered" evidence="1">
    <location>
        <begin position="1"/>
        <end position="21"/>
    </location>
</feature>
<protein>
    <submittedName>
        <fullName evidence="2">Uncharacterized protein</fullName>
    </submittedName>
</protein>
<dbReference type="Proteomes" id="UP000176863">
    <property type="component" value="Unassembled WGS sequence"/>
</dbReference>
<feature type="region of interest" description="Disordered" evidence="1">
    <location>
        <begin position="67"/>
        <end position="95"/>
    </location>
</feature>
<comment type="caution">
    <text evidence="2">The sequence shown here is derived from an EMBL/GenBank/DDBJ whole genome shotgun (WGS) entry which is preliminary data.</text>
</comment>
<evidence type="ECO:0000256" key="1">
    <source>
        <dbReference type="SAM" id="MobiDB-lite"/>
    </source>
</evidence>
<dbReference type="EMBL" id="MFKT01000009">
    <property type="protein sequence ID" value="OGG53648.1"/>
    <property type="molecule type" value="Genomic_DNA"/>
</dbReference>
<proteinExistence type="predicted"/>
<sequence length="95" mass="10291">MPDDLKHGKPVPLDSTTQESEAASAYGIVLEPKFFLDLRRYGGPIVQIEPTPRMKDRFLRAVMAGNATAIPPPKDPQPNALPRVIGPAGDGSDRK</sequence>